<protein>
    <submittedName>
        <fullName evidence="1">Uncharacterized protein</fullName>
    </submittedName>
</protein>
<reference evidence="1" key="1">
    <citation type="submission" date="2018-01" db="EMBL/GenBank/DDBJ databases">
        <title>FDA dAtabase for Regulatory Grade micrObial Sequences (FDA-ARGOS): Supporting development and validation of Infectious Disease Dx tests.</title>
        <authorList>
            <person name="Hoffmann M."/>
            <person name="Allard M."/>
            <person name="Evans P."/>
            <person name="Brown E."/>
            <person name="Tallon L."/>
            <person name="Sadzewicz L."/>
            <person name="Sengamalay N."/>
            <person name="Ott S."/>
            <person name="Godinez A."/>
            <person name="Nagaraj S."/>
            <person name="Vyas G."/>
            <person name="Aluvathingal J."/>
            <person name="Nadendla S."/>
            <person name="Geyer C."/>
            <person name="Sichtig H."/>
        </authorList>
    </citation>
    <scope>NUCLEOTIDE SEQUENCE</scope>
    <source>
        <strain evidence="1">FDAARGOS_107</strain>
    </source>
</reference>
<gene>
    <name evidence="1" type="ORF">AL538_18925</name>
</gene>
<keyword evidence="2" id="KW-1185">Reference proteome</keyword>
<proteinExistence type="predicted"/>
<evidence type="ECO:0000313" key="1">
    <source>
        <dbReference type="EMBL" id="AMF99795.1"/>
    </source>
</evidence>
<name>A0ABN4L670_VIBHA</name>
<organism evidence="1 2">
    <name type="scientific">Vibrio harveyi</name>
    <name type="common">Beneckea harveyi</name>
    <dbReference type="NCBI Taxonomy" id="669"/>
    <lineage>
        <taxon>Bacteria</taxon>
        <taxon>Pseudomonadati</taxon>
        <taxon>Pseudomonadota</taxon>
        <taxon>Gammaproteobacteria</taxon>
        <taxon>Vibrionales</taxon>
        <taxon>Vibrionaceae</taxon>
        <taxon>Vibrio</taxon>
    </lineage>
</organism>
<sequence length="131" mass="15476">MEDLYPMKQETLSYFDDLNYNVVTQSEDVYELTQNRTGLTVELNFSALGKGELPAESAQKTDKKLYFIDIDDIENIGFDALESFVIRLNEHCSMVVFEEEFFEQSMKEMWMFLSNDPRDRDVFNDSKFYRA</sequence>
<dbReference type="EMBL" id="CP014039">
    <property type="protein sequence ID" value="AMF99795.1"/>
    <property type="molecule type" value="Genomic_DNA"/>
</dbReference>
<dbReference type="Proteomes" id="UP000067422">
    <property type="component" value="Chromosome 2"/>
</dbReference>
<evidence type="ECO:0000313" key="2">
    <source>
        <dbReference type="Proteomes" id="UP000067422"/>
    </source>
</evidence>
<dbReference type="RefSeq" id="WP_038898441.1">
    <property type="nucleotide sequence ID" value="NZ_CAWMMX010000298.1"/>
</dbReference>
<accession>A0ABN4L670</accession>